<gene>
    <name evidence="2" type="ORF">SCLTRI_LOCUS6280</name>
</gene>
<reference evidence="2" key="1">
    <citation type="submission" date="2020-10" db="EMBL/GenBank/DDBJ databases">
        <authorList>
            <person name="Kusch S."/>
        </authorList>
    </citation>
    <scope>NUCLEOTIDE SEQUENCE</scope>
    <source>
        <strain evidence="2">SwB9</strain>
    </source>
</reference>
<feature type="compositionally biased region" description="Low complexity" evidence="1">
    <location>
        <begin position="138"/>
        <end position="164"/>
    </location>
</feature>
<evidence type="ECO:0000313" key="3">
    <source>
        <dbReference type="Proteomes" id="UP000624404"/>
    </source>
</evidence>
<evidence type="ECO:0000256" key="1">
    <source>
        <dbReference type="SAM" id="MobiDB-lite"/>
    </source>
</evidence>
<name>A0A8H2VXB9_9HELO</name>
<feature type="compositionally biased region" description="Basic and acidic residues" evidence="1">
    <location>
        <begin position="123"/>
        <end position="135"/>
    </location>
</feature>
<protein>
    <submittedName>
        <fullName evidence="2">9b3d678d-66f6-4ea6-9ede-4a920b455c57-CDS</fullName>
    </submittedName>
</protein>
<feature type="region of interest" description="Disordered" evidence="1">
    <location>
        <begin position="80"/>
        <end position="169"/>
    </location>
</feature>
<evidence type="ECO:0000313" key="2">
    <source>
        <dbReference type="EMBL" id="CAD6446488.1"/>
    </source>
</evidence>
<keyword evidence="3" id="KW-1185">Reference proteome</keyword>
<sequence length="305" mass="34159">MPLLNCIRENIKARAERKRQAINEINNSRFENEDTSSGNVVKQNTDILEEATSSEERTFGENLTSYNNRLMPQHTSNIDSRVTEESFVSNSTSASAITNHETLSNRPLQSTTLRGPALNNDLSEDHDSGDAKYDDSSTESPSPVSKSHVHSNMSSCTSITRSSSPQTNGLRRQWMNNRRRNNHRFIPNSNNNLSLEHHDNFGAPLERVNARQRIPTLSTETQDQVDSQVVGNFAQPHSGFEGENPDCEDAWANDNRPPTSYLAPVIDLPQAPILHPQLSPPQNPHRQTHVHRAIVSNRGPNNPDF</sequence>
<dbReference type="Proteomes" id="UP000624404">
    <property type="component" value="Unassembled WGS sequence"/>
</dbReference>
<dbReference type="OrthoDB" id="3563847at2759"/>
<accession>A0A8H2VXB9</accession>
<feature type="region of interest" description="Disordered" evidence="1">
    <location>
        <begin position="276"/>
        <end position="305"/>
    </location>
</feature>
<organism evidence="2 3">
    <name type="scientific">Sclerotinia trifoliorum</name>
    <dbReference type="NCBI Taxonomy" id="28548"/>
    <lineage>
        <taxon>Eukaryota</taxon>
        <taxon>Fungi</taxon>
        <taxon>Dikarya</taxon>
        <taxon>Ascomycota</taxon>
        <taxon>Pezizomycotina</taxon>
        <taxon>Leotiomycetes</taxon>
        <taxon>Helotiales</taxon>
        <taxon>Sclerotiniaceae</taxon>
        <taxon>Sclerotinia</taxon>
    </lineage>
</organism>
<comment type="caution">
    <text evidence="2">The sequence shown here is derived from an EMBL/GenBank/DDBJ whole genome shotgun (WGS) entry which is preliminary data.</text>
</comment>
<dbReference type="AlphaFoldDB" id="A0A8H2VXB9"/>
<feature type="compositionally biased region" description="Polar residues" evidence="1">
    <location>
        <begin position="80"/>
        <end position="113"/>
    </location>
</feature>
<proteinExistence type="predicted"/>
<dbReference type="EMBL" id="CAJHIA010000021">
    <property type="protein sequence ID" value="CAD6446488.1"/>
    <property type="molecule type" value="Genomic_DNA"/>
</dbReference>